<sequence length="264" mass="30177">MQIESSSNKIIKEVRSLNKKKNRLKRELYFIEGIRIVEDAIKSEEDIKYILYSDKLFDVQMGKQLLDFIDEKYKTYKVNESLFNELSDTETPQGILAVIKMKNYSIEDIFTKRDFIIILDRLQDPGNMGTIIRSADALGATGIIISKGSVDIYNQKVLRSTMGSLFHIPIIHVEDLKGTILKLKERDIKIFATTLNKSKYCYDVDFKKNIAVIVGNEGNGVESDIYNLSDENIIIPMLGNSESLNVAMASSIIMYEVLRQRKNI</sequence>
<dbReference type="SMART" id="SM00967">
    <property type="entry name" value="SpoU_sub_bind"/>
    <property type="match status" value="1"/>
</dbReference>
<dbReference type="InterPro" id="IPR004441">
    <property type="entry name" value="rRNA_MeTrfase_TrmH"/>
</dbReference>
<dbReference type="CDD" id="cd18095">
    <property type="entry name" value="SpoU-like_rRNA-MTase"/>
    <property type="match status" value="1"/>
</dbReference>
<feature type="domain" description="RNA 2-O ribose methyltransferase substrate binding" evidence="4">
    <location>
        <begin position="30"/>
        <end position="105"/>
    </location>
</feature>
<dbReference type="SUPFAM" id="SSF75217">
    <property type="entry name" value="alpha/beta knot"/>
    <property type="match status" value="1"/>
</dbReference>
<evidence type="ECO:0000256" key="3">
    <source>
        <dbReference type="ARBA" id="ARBA00022679"/>
    </source>
</evidence>
<evidence type="ECO:0000259" key="4">
    <source>
        <dbReference type="SMART" id="SM00967"/>
    </source>
</evidence>
<dbReference type="Proteomes" id="UP000467132">
    <property type="component" value="Unassembled WGS sequence"/>
</dbReference>
<dbReference type="InterPro" id="IPR051259">
    <property type="entry name" value="rRNA_Methyltransferase"/>
</dbReference>
<evidence type="ECO:0000256" key="2">
    <source>
        <dbReference type="ARBA" id="ARBA00022603"/>
    </source>
</evidence>
<name>A0A845QTX5_9CLOT</name>
<dbReference type="OrthoDB" id="9785673at2"/>
<dbReference type="RefSeq" id="WP_160195956.1">
    <property type="nucleotide sequence ID" value="NZ_QXXA01000001.1"/>
</dbReference>
<dbReference type="Gene3D" id="3.30.1330.30">
    <property type="match status" value="1"/>
</dbReference>
<protein>
    <submittedName>
        <fullName evidence="5">23S rRNA (Guanosine(2251)-2'-O)-methyltransferase RlmB</fullName>
    </submittedName>
</protein>
<gene>
    <name evidence="5" type="primary">rlmB</name>
    <name evidence="5" type="ORF">D3Z33_01100</name>
</gene>
<keyword evidence="3 5" id="KW-0808">Transferase</keyword>
<dbReference type="Pfam" id="PF00588">
    <property type="entry name" value="SpoU_methylase"/>
    <property type="match status" value="1"/>
</dbReference>
<dbReference type="InterPro" id="IPR053888">
    <property type="entry name" value="MRM3-like_sub_bind"/>
</dbReference>
<dbReference type="PANTHER" id="PTHR43191">
    <property type="entry name" value="RRNA METHYLTRANSFERASE 3"/>
    <property type="match status" value="1"/>
</dbReference>
<dbReference type="InterPro" id="IPR001537">
    <property type="entry name" value="SpoU_MeTrfase"/>
</dbReference>
<dbReference type="Gene3D" id="3.40.1280.10">
    <property type="match status" value="1"/>
</dbReference>
<evidence type="ECO:0000313" key="5">
    <source>
        <dbReference type="EMBL" id="NBI05450.1"/>
    </source>
</evidence>
<evidence type="ECO:0000313" key="6">
    <source>
        <dbReference type="Proteomes" id="UP000467132"/>
    </source>
</evidence>
<dbReference type="InterPro" id="IPR029028">
    <property type="entry name" value="Alpha/beta_knot_MTases"/>
</dbReference>
<dbReference type="InterPro" id="IPR029026">
    <property type="entry name" value="tRNA_m1G_MTases_N"/>
</dbReference>
<comment type="similarity">
    <text evidence="1">Belongs to the class IV-like SAM-binding methyltransferase superfamily. RNA methyltransferase TrmH family.</text>
</comment>
<dbReference type="Pfam" id="PF22435">
    <property type="entry name" value="MRM3-like_sub_bind"/>
    <property type="match status" value="1"/>
</dbReference>
<evidence type="ECO:0000256" key="1">
    <source>
        <dbReference type="ARBA" id="ARBA00007228"/>
    </source>
</evidence>
<dbReference type="GO" id="GO:0003723">
    <property type="term" value="F:RNA binding"/>
    <property type="evidence" value="ECO:0007669"/>
    <property type="project" value="InterPro"/>
</dbReference>
<dbReference type="NCBIfam" id="TIGR00186">
    <property type="entry name" value="rRNA_methyl_3"/>
    <property type="match status" value="1"/>
</dbReference>
<organism evidence="5 6">
    <name type="scientific">Senegalia massiliensis</name>
    <dbReference type="NCBI Taxonomy" id="1720316"/>
    <lineage>
        <taxon>Bacteria</taxon>
        <taxon>Bacillati</taxon>
        <taxon>Bacillota</taxon>
        <taxon>Clostridia</taxon>
        <taxon>Eubacteriales</taxon>
        <taxon>Clostridiaceae</taxon>
        <taxon>Senegalia</taxon>
    </lineage>
</organism>
<dbReference type="InterPro" id="IPR013123">
    <property type="entry name" value="SpoU_subst-bd"/>
</dbReference>
<proteinExistence type="inferred from homology"/>
<dbReference type="GO" id="GO:0006396">
    <property type="term" value="P:RNA processing"/>
    <property type="evidence" value="ECO:0007669"/>
    <property type="project" value="InterPro"/>
</dbReference>
<keyword evidence="6" id="KW-1185">Reference proteome</keyword>
<accession>A0A845QTX5</accession>
<keyword evidence="2 5" id="KW-0489">Methyltransferase</keyword>
<dbReference type="GO" id="GO:0008173">
    <property type="term" value="F:RNA methyltransferase activity"/>
    <property type="evidence" value="ECO:0007669"/>
    <property type="project" value="InterPro"/>
</dbReference>
<dbReference type="GO" id="GO:0005737">
    <property type="term" value="C:cytoplasm"/>
    <property type="evidence" value="ECO:0007669"/>
    <property type="project" value="UniProtKB-ARBA"/>
</dbReference>
<dbReference type="AlphaFoldDB" id="A0A845QTX5"/>
<dbReference type="GO" id="GO:0032259">
    <property type="term" value="P:methylation"/>
    <property type="evidence" value="ECO:0007669"/>
    <property type="project" value="UniProtKB-KW"/>
</dbReference>
<reference evidence="5 6" key="1">
    <citation type="submission" date="2018-08" db="EMBL/GenBank/DDBJ databases">
        <title>Murine metabolic-syndrome-specific gut microbial biobank.</title>
        <authorList>
            <person name="Liu C."/>
        </authorList>
    </citation>
    <scope>NUCLEOTIDE SEQUENCE [LARGE SCALE GENOMIC DNA]</scope>
    <source>
        <strain evidence="5 6">583</strain>
    </source>
</reference>
<dbReference type="SUPFAM" id="SSF55315">
    <property type="entry name" value="L30e-like"/>
    <property type="match status" value="1"/>
</dbReference>
<dbReference type="EMBL" id="QXXA01000001">
    <property type="protein sequence ID" value="NBI05450.1"/>
    <property type="molecule type" value="Genomic_DNA"/>
</dbReference>
<comment type="caution">
    <text evidence="5">The sequence shown here is derived from an EMBL/GenBank/DDBJ whole genome shotgun (WGS) entry which is preliminary data.</text>
</comment>
<dbReference type="PANTHER" id="PTHR43191:SF2">
    <property type="entry name" value="RRNA METHYLTRANSFERASE 3, MITOCHONDRIAL"/>
    <property type="match status" value="1"/>
</dbReference>
<dbReference type="InterPro" id="IPR029064">
    <property type="entry name" value="Ribosomal_eL30-like_sf"/>
</dbReference>